<evidence type="ECO:0000313" key="3">
    <source>
        <dbReference type="Proteomes" id="UP000821866"/>
    </source>
</evidence>
<evidence type="ECO:0000313" key="2">
    <source>
        <dbReference type="EMBL" id="KAH8018345.1"/>
    </source>
</evidence>
<organism evidence="2 3">
    <name type="scientific">Rhipicephalus microplus</name>
    <name type="common">Cattle tick</name>
    <name type="synonym">Boophilus microplus</name>
    <dbReference type="NCBI Taxonomy" id="6941"/>
    <lineage>
        <taxon>Eukaryota</taxon>
        <taxon>Metazoa</taxon>
        <taxon>Ecdysozoa</taxon>
        <taxon>Arthropoda</taxon>
        <taxon>Chelicerata</taxon>
        <taxon>Arachnida</taxon>
        <taxon>Acari</taxon>
        <taxon>Parasitiformes</taxon>
        <taxon>Ixodida</taxon>
        <taxon>Ixodoidea</taxon>
        <taxon>Ixodidae</taxon>
        <taxon>Rhipicephalinae</taxon>
        <taxon>Rhipicephalus</taxon>
        <taxon>Boophilus</taxon>
    </lineage>
</organism>
<comment type="caution">
    <text evidence="2">The sequence shown here is derived from an EMBL/GenBank/DDBJ whole genome shotgun (WGS) entry which is preliminary data.</text>
</comment>
<sequence>MAEDITRTRYVHAHSSRFLVREENAARKGGRSLTRNETKRDTHDDSKQAGPLKEPSHTSRSCPCPPPRLRAASSCCASRGRPWRNRGESHHHGARCDITLVQKTGWHEYLCTLVPRECGTNFHAGLSATPRNRYGERGSVERKRRGEMFSSQRVRIARHASPLSGVYTSAEKKTHTETGCLCTRSFISHQRHARIGFIGAETVALAATVVQEAFSAWPKKKKKRIRLSQIDPASFFYCTACQCF</sequence>
<dbReference type="Proteomes" id="UP000821866">
    <property type="component" value="Chromosome 8"/>
</dbReference>
<proteinExistence type="predicted"/>
<feature type="compositionally biased region" description="Basic and acidic residues" evidence="1">
    <location>
        <begin position="34"/>
        <end position="47"/>
    </location>
</feature>
<keyword evidence="3" id="KW-1185">Reference proteome</keyword>
<reference evidence="2" key="2">
    <citation type="submission" date="2021-09" db="EMBL/GenBank/DDBJ databases">
        <authorList>
            <person name="Jia N."/>
            <person name="Wang J."/>
            <person name="Shi W."/>
            <person name="Du L."/>
            <person name="Sun Y."/>
            <person name="Zhan W."/>
            <person name="Jiang J."/>
            <person name="Wang Q."/>
            <person name="Zhang B."/>
            <person name="Ji P."/>
            <person name="Sakyi L.B."/>
            <person name="Cui X."/>
            <person name="Yuan T."/>
            <person name="Jiang B."/>
            <person name="Yang W."/>
            <person name="Lam T.T.-Y."/>
            <person name="Chang Q."/>
            <person name="Ding S."/>
            <person name="Wang X."/>
            <person name="Zhu J."/>
            <person name="Ruan X."/>
            <person name="Zhao L."/>
            <person name="Wei J."/>
            <person name="Que T."/>
            <person name="Du C."/>
            <person name="Cheng J."/>
            <person name="Dai P."/>
            <person name="Han X."/>
            <person name="Huang E."/>
            <person name="Gao Y."/>
            <person name="Liu J."/>
            <person name="Shao H."/>
            <person name="Ye R."/>
            <person name="Li L."/>
            <person name="Wei W."/>
            <person name="Wang X."/>
            <person name="Wang C."/>
            <person name="Huo Q."/>
            <person name="Li W."/>
            <person name="Guo W."/>
            <person name="Chen H."/>
            <person name="Chen S."/>
            <person name="Zhou L."/>
            <person name="Zhou L."/>
            <person name="Ni X."/>
            <person name="Tian J."/>
            <person name="Zhou Y."/>
            <person name="Sheng Y."/>
            <person name="Liu T."/>
            <person name="Pan Y."/>
            <person name="Xia L."/>
            <person name="Li J."/>
            <person name="Zhao F."/>
            <person name="Cao W."/>
        </authorList>
    </citation>
    <scope>NUCLEOTIDE SEQUENCE</scope>
    <source>
        <strain evidence="2">Rmic-2018</strain>
        <tissue evidence="2">Larvae</tissue>
    </source>
</reference>
<accession>A0A9J6D8P3</accession>
<evidence type="ECO:0000256" key="1">
    <source>
        <dbReference type="SAM" id="MobiDB-lite"/>
    </source>
</evidence>
<name>A0A9J6D8P3_RHIMP</name>
<reference evidence="2" key="1">
    <citation type="journal article" date="2020" name="Cell">
        <title>Large-Scale Comparative Analyses of Tick Genomes Elucidate Their Genetic Diversity and Vector Capacities.</title>
        <authorList>
            <consortium name="Tick Genome and Microbiome Consortium (TIGMIC)"/>
            <person name="Jia N."/>
            <person name="Wang J."/>
            <person name="Shi W."/>
            <person name="Du L."/>
            <person name="Sun Y."/>
            <person name="Zhan W."/>
            <person name="Jiang J.F."/>
            <person name="Wang Q."/>
            <person name="Zhang B."/>
            <person name="Ji P."/>
            <person name="Bell-Sakyi L."/>
            <person name="Cui X.M."/>
            <person name="Yuan T.T."/>
            <person name="Jiang B.G."/>
            <person name="Yang W.F."/>
            <person name="Lam T.T."/>
            <person name="Chang Q.C."/>
            <person name="Ding S.J."/>
            <person name="Wang X.J."/>
            <person name="Zhu J.G."/>
            <person name="Ruan X.D."/>
            <person name="Zhao L."/>
            <person name="Wei J.T."/>
            <person name="Ye R.Z."/>
            <person name="Que T.C."/>
            <person name="Du C.H."/>
            <person name="Zhou Y.H."/>
            <person name="Cheng J.X."/>
            <person name="Dai P.F."/>
            <person name="Guo W.B."/>
            <person name="Han X.H."/>
            <person name="Huang E.J."/>
            <person name="Li L.F."/>
            <person name="Wei W."/>
            <person name="Gao Y.C."/>
            <person name="Liu J.Z."/>
            <person name="Shao H.Z."/>
            <person name="Wang X."/>
            <person name="Wang C.C."/>
            <person name="Yang T.C."/>
            <person name="Huo Q.B."/>
            <person name="Li W."/>
            <person name="Chen H.Y."/>
            <person name="Chen S.E."/>
            <person name="Zhou L.G."/>
            <person name="Ni X.B."/>
            <person name="Tian J.H."/>
            <person name="Sheng Y."/>
            <person name="Liu T."/>
            <person name="Pan Y.S."/>
            <person name="Xia L.Y."/>
            <person name="Li J."/>
            <person name="Zhao F."/>
            <person name="Cao W.C."/>
        </authorList>
    </citation>
    <scope>NUCLEOTIDE SEQUENCE</scope>
    <source>
        <strain evidence="2">Rmic-2018</strain>
    </source>
</reference>
<dbReference type="AlphaFoldDB" id="A0A9J6D8P3"/>
<protein>
    <submittedName>
        <fullName evidence="2">Uncharacterized protein</fullName>
    </submittedName>
</protein>
<gene>
    <name evidence="2" type="ORF">HPB51_003245</name>
</gene>
<dbReference type="EMBL" id="JABSTU010000010">
    <property type="protein sequence ID" value="KAH8018345.1"/>
    <property type="molecule type" value="Genomic_DNA"/>
</dbReference>
<feature type="region of interest" description="Disordered" evidence="1">
    <location>
        <begin position="21"/>
        <end position="68"/>
    </location>
</feature>